<dbReference type="GO" id="GO:0031388">
    <property type="term" value="P:organic acid phosphorylation"/>
    <property type="evidence" value="ECO:0007669"/>
    <property type="project" value="UniProtKB-UniRule"/>
</dbReference>
<comment type="similarity">
    <text evidence="1 4">Belongs to the glycerate kinase type-1 family.</text>
</comment>
<dbReference type="InterPro" id="IPR018193">
    <property type="entry name" value="Glyc_kinase_flavodox-like_fold"/>
</dbReference>
<evidence type="ECO:0000256" key="4">
    <source>
        <dbReference type="PIRNR" id="PIRNR006078"/>
    </source>
</evidence>
<dbReference type="Proteomes" id="UP000236723">
    <property type="component" value="Unassembled WGS sequence"/>
</dbReference>
<gene>
    <name evidence="5" type="ORF">SAMN04489712_12384</name>
</gene>
<dbReference type="InterPro" id="IPR018197">
    <property type="entry name" value="Glycerate_kinase_RE-like"/>
</dbReference>
<keyword evidence="6" id="KW-1185">Reference proteome</keyword>
<sequence length="379" mass="37929">MSVAVVPNCLRGTASADTVAHALGRGAGTAPGVGEVVLLPAADGGDGTTDVLARSPGAVRHVLPVSDALGRRKNASWLLMTETTAVVESAASCGLASLRPAELDPLRATSAGVGEMIAAAVEAGARHILLGAGGTAYVDAGAGALGALGARFFDATGATLPPVPWALRDVASVDLRPAIRRLGDVTIQVLADVRIGLDESIGRFGRQKGVTEANRGVLAETLARIVRVLAADEHRLWSSGAERLWTRPWLGAGGGVGAGLATVATTSGESGALRVLDLLGAMPAVLESDVAITAEGRVDATTWLGKLPGTVASLRTARGLPTVIVAADADLSGGAPEGGLVKILPFGADAQGEPPPSLADMLASTGARACTGRTATGHD</sequence>
<evidence type="ECO:0000313" key="6">
    <source>
        <dbReference type="Proteomes" id="UP000236723"/>
    </source>
</evidence>
<dbReference type="AlphaFoldDB" id="A0A1H6DVW5"/>
<organism evidence="5 6">
    <name type="scientific">Thermomonospora echinospora</name>
    <dbReference type="NCBI Taxonomy" id="1992"/>
    <lineage>
        <taxon>Bacteria</taxon>
        <taxon>Bacillati</taxon>
        <taxon>Actinomycetota</taxon>
        <taxon>Actinomycetes</taxon>
        <taxon>Streptosporangiales</taxon>
        <taxon>Thermomonosporaceae</taxon>
        <taxon>Thermomonospora</taxon>
    </lineage>
</organism>
<evidence type="ECO:0000256" key="1">
    <source>
        <dbReference type="ARBA" id="ARBA00006284"/>
    </source>
</evidence>
<dbReference type="EMBL" id="FNVO01000023">
    <property type="protein sequence ID" value="SEG89398.1"/>
    <property type="molecule type" value="Genomic_DNA"/>
</dbReference>
<dbReference type="InterPro" id="IPR036129">
    <property type="entry name" value="Glycerate_kinase_sf"/>
</dbReference>
<dbReference type="OrthoDB" id="9774290at2"/>
<dbReference type="SUPFAM" id="SSF110738">
    <property type="entry name" value="Glycerate kinase I"/>
    <property type="match status" value="1"/>
</dbReference>
<dbReference type="PIRSF" id="PIRSF006078">
    <property type="entry name" value="GlxK"/>
    <property type="match status" value="1"/>
</dbReference>
<keyword evidence="3 4" id="KW-0418">Kinase</keyword>
<accession>A0A1H6DVW5</accession>
<proteinExistence type="inferred from homology"/>
<evidence type="ECO:0000256" key="3">
    <source>
        <dbReference type="ARBA" id="ARBA00022777"/>
    </source>
</evidence>
<reference evidence="6" key="1">
    <citation type="submission" date="2016-10" db="EMBL/GenBank/DDBJ databases">
        <authorList>
            <person name="Varghese N."/>
            <person name="Submissions S."/>
        </authorList>
    </citation>
    <scope>NUCLEOTIDE SEQUENCE [LARGE SCALE GENOMIC DNA]</scope>
    <source>
        <strain evidence="6">DSM 43163</strain>
    </source>
</reference>
<dbReference type="GO" id="GO:0008887">
    <property type="term" value="F:glycerate kinase activity"/>
    <property type="evidence" value="ECO:0007669"/>
    <property type="project" value="UniProtKB-UniRule"/>
</dbReference>
<dbReference type="Gene3D" id="3.90.1510.10">
    <property type="entry name" value="Glycerate kinase, domain 2"/>
    <property type="match status" value="1"/>
</dbReference>
<dbReference type="Pfam" id="PF02595">
    <property type="entry name" value="Gly_kinase"/>
    <property type="match status" value="1"/>
</dbReference>
<dbReference type="RefSeq" id="WP_146087610.1">
    <property type="nucleotide sequence ID" value="NZ_FNVO01000023.1"/>
</dbReference>
<name>A0A1H6DVW5_9ACTN</name>
<keyword evidence="2 4" id="KW-0808">Transferase</keyword>
<dbReference type="PANTHER" id="PTHR21599">
    <property type="entry name" value="GLYCERATE KINASE"/>
    <property type="match status" value="1"/>
</dbReference>
<dbReference type="InterPro" id="IPR004381">
    <property type="entry name" value="Glycerate_kinase"/>
</dbReference>
<protein>
    <submittedName>
        <fullName evidence="5">Glycerate kinase</fullName>
    </submittedName>
</protein>
<dbReference type="NCBIfam" id="TIGR00045">
    <property type="entry name" value="glycerate kinase"/>
    <property type="match status" value="1"/>
</dbReference>
<evidence type="ECO:0000256" key="2">
    <source>
        <dbReference type="ARBA" id="ARBA00022679"/>
    </source>
</evidence>
<dbReference type="PANTHER" id="PTHR21599:SF0">
    <property type="entry name" value="GLYCERATE KINASE"/>
    <property type="match status" value="1"/>
</dbReference>
<evidence type="ECO:0000313" key="5">
    <source>
        <dbReference type="EMBL" id="SEG89398.1"/>
    </source>
</evidence>
<dbReference type="Gene3D" id="3.40.50.10350">
    <property type="entry name" value="Glycerate kinase, domain 1"/>
    <property type="match status" value="1"/>
</dbReference>